<dbReference type="PANTHER" id="PTHR47966:SF51">
    <property type="entry name" value="BETA-SITE APP-CLEAVING ENZYME, ISOFORM A-RELATED"/>
    <property type="match status" value="1"/>
</dbReference>
<evidence type="ECO:0000256" key="5">
    <source>
        <dbReference type="RuleBase" id="RU000454"/>
    </source>
</evidence>
<evidence type="ECO:0000256" key="1">
    <source>
        <dbReference type="ARBA" id="ARBA00007447"/>
    </source>
</evidence>
<dbReference type="Gene3D" id="2.40.70.10">
    <property type="entry name" value="Acid Proteases"/>
    <property type="match status" value="2"/>
</dbReference>
<feature type="domain" description="Peptidase A1" evidence="7">
    <location>
        <begin position="65"/>
        <end position="385"/>
    </location>
</feature>
<evidence type="ECO:0000256" key="3">
    <source>
        <dbReference type="PIRSR" id="PIRSR601461-1"/>
    </source>
</evidence>
<feature type="active site" evidence="3">
    <location>
        <position position="270"/>
    </location>
</feature>
<evidence type="ECO:0000313" key="8">
    <source>
        <dbReference type="EMBL" id="GFO30074.1"/>
    </source>
</evidence>
<sequence>MHLAPAVVLAVTLLPVLVVAVVNIPLFPNDLPDDGLKPVARQPQHFQLGGAATKIKLTNIINAEYYGSITIGTPGQQFNVVFDTGSSDLWVPSIYSPITDKASQIHNKYNNASSRTYKANGKPFKIQYVTGEVRGYLSQDSVTLAGMTVKSQTFGEAIYESRNYLEHVPDGVLGMSFRSAAFSQQATVFDNMVSQRVVSDPVFSFYLNRNESGAIGGVLTLGGTDPDYYTGDFTFVGVTKRRYWQFKMDRVAIAGGARTFCIWGCQAIADTGTALIVGPFKEIEKLNRILGAVRVPSKPGIFVFDCSRVHGLPNVDFILNGKALPLSSDDYVVKVTKRGQTICLSGFSGAKITKQIGQNVWVLGDVFIGAYYTLFDKRRKRVGFAKAKKLNRK</sequence>
<keyword evidence="5" id="KW-0064">Aspartyl protease</keyword>
<keyword evidence="5" id="KW-0378">Hydrolase</keyword>
<evidence type="ECO:0000256" key="4">
    <source>
        <dbReference type="PIRSR" id="PIRSR601461-2"/>
    </source>
</evidence>
<dbReference type="InterPro" id="IPR021109">
    <property type="entry name" value="Peptidase_aspartic_dom_sf"/>
</dbReference>
<dbReference type="FunFam" id="2.40.70.10:FF:000004">
    <property type="entry name" value="Pepsin A"/>
    <property type="match status" value="1"/>
</dbReference>
<evidence type="ECO:0000256" key="2">
    <source>
        <dbReference type="ARBA" id="ARBA00023157"/>
    </source>
</evidence>
<dbReference type="PRINTS" id="PR00792">
    <property type="entry name" value="PEPSIN"/>
</dbReference>
<keyword evidence="9" id="KW-1185">Reference proteome</keyword>
<dbReference type="FunFam" id="2.40.70.10:FF:000044">
    <property type="entry name" value="Lysosomal aspartic protease"/>
    <property type="match status" value="1"/>
</dbReference>
<keyword evidence="2 4" id="KW-1015">Disulfide bond</keyword>
<dbReference type="Pfam" id="PF00026">
    <property type="entry name" value="Asp"/>
    <property type="match status" value="1"/>
</dbReference>
<dbReference type="PROSITE" id="PS51767">
    <property type="entry name" value="PEPTIDASE_A1"/>
    <property type="match status" value="1"/>
</dbReference>
<dbReference type="PROSITE" id="PS00141">
    <property type="entry name" value="ASP_PROTEASE"/>
    <property type="match status" value="2"/>
</dbReference>
<dbReference type="GO" id="GO:0006508">
    <property type="term" value="P:proteolysis"/>
    <property type="evidence" value="ECO:0007669"/>
    <property type="project" value="UniProtKB-KW"/>
</dbReference>
<dbReference type="InterPro" id="IPR001461">
    <property type="entry name" value="Aspartic_peptidase_A1"/>
</dbReference>
<evidence type="ECO:0000259" key="7">
    <source>
        <dbReference type="PROSITE" id="PS51767"/>
    </source>
</evidence>
<dbReference type="AlphaFoldDB" id="A0AAV4CH24"/>
<organism evidence="8 9">
    <name type="scientific">Plakobranchus ocellatus</name>
    <dbReference type="NCBI Taxonomy" id="259542"/>
    <lineage>
        <taxon>Eukaryota</taxon>
        <taxon>Metazoa</taxon>
        <taxon>Spiralia</taxon>
        <taxon>Lophotrochozoa</taxon>
        <taxon>Mollusca</taxon>
        <taxon>Gastropoda</taxon>
        <taxon>Heterobranchia</taxon>
        <taxon>Euthyneura</taxon>
        <taxon>Panpulmonata</taxon>
        <taxon>Sacoglossa</taxon>
        <taxon>Placobranchoidea</taxon>
        <taxon>Plakobranchidae</taxon>
        <taxon>Plakobranchus</taxon>
    </lineage>
</organism>
<dbReference type="InterPro" id="IPR001969">
    <property type="entry name" value="Aspartic_peptidase_AS"/>
</dbReference>
<gene>
    <name evidence="8" type="ORF">PoB_005657900</name>
</gene>
<comment type="caution">
    <text evidence="8">The sequence shown here is derived from an EMBL/GenBank/DDBJ whole genome shotgun (WGS) entry which is preliminary data.</text>
</comment>
<dbReference type="EMBL" id="BLXT01006218">
    <property type="protein sequence ID" value="GFO30074.1"/>
    <property type="molecule type" value="Genomic_DNA"/>
</dbReference>
<feature type="disulfide bond" evidence="4">
    <location>
        <begin position="306"/>
        <end position="343"/>
    </location>
</feature>
<dbReference type="Gene3D" id="2.60.40.1960">
    <property type="match status" value="1"/>
</dbReference>
<keyword evidence="5" id="KW-0645">Protease</keyword>
<comment type="similarity">
    <text evidence="1 5">Belongs to the peptidase A1 family.</text>
</comment>
<name>A0AAV4CH24_9GAST</name>
<reference evidence="8 9" key="1">
    <citation type="journal article" date="2021" name="Elife">
        <title>Chloroplast acquisition without the gene transfer in kleptoplastic sea slugs, Plakobranchus ocellatus.</title>
        <authorList>
            <person name="Maeda T."/>
            <person name="Takahashi S."/>
            <person name="Yoshida T."/>
            <person name="Shimamura S."/>
            <person name="Takaki Y."/>
            <person name="Nagai Y."/>
            <person name="Toyoda A."/>
            <person name="Suzuki Y."/>
            <person name="Arimoto A."/>
            <person name="Ishii H."/>
            <person name="Satoh N."/>
            <person name="Nishiyama T."/>
            <person name="Hasebe M."/>
            <person name="Maruyama T."/>
            <person name="Minagawa J."/>
            <person name="Obokata J."/>
            <person name="Shigenobu S."/>
        </authorList>
    </citation>
    <scope>NUCLEOTIDE SEQUENCE [LARGE SCALE GENOMIC DNA]</scope>
</reference>
<feature type="active site" evidence="3">
    <location>
        <position position="83"/>
    </location>
</feature>
<feature type="chain" id="PRO_5043382926" evidence="6">
    <location>
        <begin position="21"/>
        <end position="393"/>
    </location>
</feature>
<protein>
    <submittedName>
        <fullName evidence="8">Cathepsin d</fullName>
    </submittedName>
</protein>
<keyword evidence="6" id="KW-0732">Signal</keyword>
<evidence type="ECO:0000313" key="9">
    <source>
        <dbReference type="Proteomes" id="UP000735302"/>
    </source>
</evidence>
<dbReference type="SUPFAM" id="SSF50630">
    <property type="entry name" value="Acid proteases"/>
    <property type="match status" value="1"/>
</dbReference>
<dbReference type="Proteomes" id="UP000735302">
    <property type="component" value="Unassembled WGS sequence"/>
</dbReference>
<dbReference type="PANTHER" id="PTHR47966">
    <property type="entry name" value="BETA-SITE APP-CLEAVING ENZYME, ISOFORM A-RELATED"/>
    <property type="match status" value="1"/>
</dbReference>
<dbReference type="GO" id="GO:0004190">
    <property type="term" value="F:aspartic-type endopeptidase activity"/>
    <property type="evidence" value="ECO:0007669"/>
    <property type="project" value="UniProtKB-KW"/>
</dbReference>
<proteinExistence type="inferred from homology"/>
<feature type="signal peptide" evidence="6">
    <location>
        <begin position="1"/>
        <end position="20"/>
    </location>
</feature>
<dbReference type="InterPro" id="IPR033121">
    <property type="entry name" value="PEPTIDASE_A1"/>
</dbReference>
<accession>A0AAV4CH24</accession>
<evidence type="ECO:0000256" key="6">
    <source>
        <dbReference type="SAM" id="SignalP"/>
    </source>
</evidence>